<evidence type="ECO:0000313" key="4">
    <source>
        <dbReference type="Proteomes" id="UP000273786"/>
    </source>
</evidence>
<name>A0A3P3FW65_9HYPH</name>
<dbReference type="InterPro" id="IPR002104">
    <property type="entry name" value="Integrase_catalytic"/>
</dbReference>
<dbReference type="OrthoDB" id="7465727at2"/>
<dbReference type="InterPro" id="IPR013762">
    <property type="entry name" value="Integrase-like_cat_sf"/>
</dbReference>
<dbReference type="GO" id="GO:0003677">
    <property type="term" value="F:DNA binding"/>
    <property type="evidence" value="ECO:0007669"/>
    <property type="project" value="InterPro"/>
</dbReference>
<dbReference type="PROSITE" id="PS51898">
    <property type="entry name" value="TYR_RECOMBINASE"/>
    <property type="match status" value="1"/>
</dbReference>
<evidence type="ECO:0000313" key="3">
    <source>
        <dbReference type="EMBL" id="RRI02323.1"/>
    </source>
</evidence>
<accession>A0A3P3FW65</accession>
<dbReference type="AlphaFoldDB" id="A0A3P3FW65"/>
<organism evidence="3 4">
    <name type="scientific">Mesorhizobium tamadayense</name>
    <dbReference type="NCBI Taxonomy" id="425306"/>
    <lineage>
        <taxon>Bacteria</taxon>
        <taxon>Pseudomonadati</taxon>
        <taxon>Pseudomonadota</taxon>
        <taxon>Alphaproteobacteria</taxon>
        <taxon>Hyphomicrobiales</taxon>
        <taxon>Phyllobacteriaceae</taxon>
        <taxon>Mesorhizobium</taxon>
    </lineage>
</organism>
<dbReference type="InterPro" id="IPR011010">
    <property type="entry name" value="DNA_brk_join_enz"/>
</dbReference>
<keyword evidence="4" id="KW-1185">Reference proteome</keyword>
<evidence type="ECO:0000256" key="1">
    <source>
        <dbReference type="ARBA" id="ARBA00023172"/>
    </source>
</evidence>
<dbReference type="Proteomes" id="UP000273786">
    <property type="component" value="Unassembled WGS sequence"/>
</dbReference>
<comment type="caution">
    <text evidence="3">The sequence shown here is derived from an EMBL/GenBank/DDBJ whole genome shotgun (WGS) entry which is preliminary data.</text>
</comment>
<dbReference type="Gene3D" id="1.10.443.10">
    <property type="entry name" value="Intergrase catalytic core"/>
    <property type="match status" value="1"/>
</dbReference>
<dbReference type="Pfam" id="PF00589">
    <property type="entry name" value="Phage_integrase"/>
    <property type="match status" value="1"/>
</dbReference>
<proteinExistence type="predicted"/>
<dbReference type="EMBL" id="RQXT01000012">
    <property type="protein sequence ID" value="RRI02323.1"/>
    <property type="molecule type" value="Genomic_DNA"/>
</dbReference>
<keyword evidence="1" id="KW-0233">DNA recombination</keyword>
<sequence>MSRVRKEIAITTRNARRQLKARKKPYCRSLGPGAALGYCRRAKGGYWVAVEYLGKGDYRQAQIGVADDELAADGIDVYDFEQARRAALTKIGALRSDDRALAEGPPPTVRMVVEAYVLSRDAHERELSEDGRLRGDARQRLTRHVLADEIADLPLKALTEEGLLSWRSRRSPGLSGATMRRIQNDFRAALNLAARQYRSRLPADLPTIVKHGLAVAGASAPVARDGAALPDADVRRIIESARVVDEDDGWDGDLLKLVAVLAASGARFSQITRMRVADVQVTHGRLMVPTSRKGRGAKKATHTGIRVGADIIELLRPSIAGKGGSDVLLQRWRHIQVKGTETEAPRWERVTRGPWSSASEITRPWAKIVAHSGLSADVVPYALRHSSIVRGLKAGLPIRLVASLHDTSSAVVERHYASSIIDAMDELSAAAIVPLIPQQESAAVVPLRPAEKSKLGAMTA</sequence>
<evidence type="ECO:0000259" key="2">
    <source>
        <dbReference type="PROSITE" id="PS51898"/>
    </source>
</evidence>
<feature type="domain" description="Tyr recombinase" evidence="2">
    <location>
        <begin position="224"/>
        <end position="432"/>
    </location>
</feature>
<gene>
    <name evidence="3" type="ORF">EH240_12725</name>
</gene>
<protein>
    <submittedName>
        <fullName evidence="3">Integrase</fullName>
    </submittedName>
</protein>
<dbReference type="GO" id="GO:0015074">
    <property type="term" value="P:DNA integration"/>
    <property type="evidence" value="ECO:0007669"/>
    <property type="project" value="InterPro"/>
</dbReference>
<dbReference type="SUPFAM" id="SSF56349">
    <property type="entry name" value="DNA breaking-rejoining enzymes"/>
    <property type="match status" value="1"/>
</dbReference>
<dbReference type="GO" id="GO:0006310">
    <property type="term" value="P:DNA recombination"/>
    <property type="evidence" value="ECO:0007669"/>
    <property type="project" value="UniProtKB-KW"/>
</dbReference>
<reference evidence="3 4" key="1">
    <citation type="submission" date="2018-11" db="EMBL/GenBank/DDBJ databases">
        <title>the genome of Mesorhizobium tamadayense DSM 28320.</title>
        <authorList>
            <person name="Gao J."/>
        </authorList>
    </citation>
    <scope>NUCLEOTIDE SEQUENCE [LARGE SCALE GENOMIC DNA]</scope>
    <source>
        <strain evidence="3 4">DSM 28320</strain>
    </source>
</reference>